<protein>
    <recommendedName>
        <fullName evidence="4">WD40 repeat domain-containing protein</fullName>
    </recommendedName>
</protein>
<dbReference type="RefSeq" id="WP_185446412.1">
    <property type="nucleotide sequence ID" value="NZ_CP043661.1"/>
</dbReference>
<dbReference type="AlphaFoldDB" id="A0A7G6WUC0"/>
<accession>A0A7G6WUC0</accession>
<evidence type="ECO:0008006" key="4">
    <source>
        <dbReference type="Google" id="ProtNLM"/>
    </source>
</evidence>
<dbReference type="EMBL" id="CP043661">
    <property type="protein sequence ID" value="QNE17585.1"/>
    <property type="molecule type" value="Genomic_DNA"/>
</dbReference>
<keyword evidence="3" id="KW-1185">Reference proteome</keyword>
<organism evidence="2 3">
    <name type="scientific">Kribbella qitaiheensis</name>
    <dbReference type="NCBI Taxonomy" id="1544730"/>
    <lineage>
        <taxon>Bacteria</taxon>
        <taxon>Bacillati</taxon>
        <taxon>Actinomycetota</taxon>
        <taxon>Actinomycetes</taxon>
        <taxon>Propionibacteriales</taxon>
        <taxon>Kribbellaceae</taxon>
        <taxon>Kribbella</taxon>
    </lineage>
</organism>
<evidence type="ECO:0000313" key="2">
    <source>
        <dbReference type="EMBL" id="QNE17585.1"/>
    </source>
</evidence>
<dbReference type="Proteomes" id="UP000515563">
    <property type="component" value="Chromosome"/>
</dbReference>
<keyword evidence="1" id="KW-0472">Membrane</keyword>
<name>A0A7G6WUC0_9ACTN</name>
<keyword evidence="1" id="KW-1133">Transmembrane helix</keyword>
<feature type="transmembrane region" description="Helical" evidence="1">
    <location>
        <begin position="42"/>
        <end position="64"/>
    </location>
</feature>
<reference evidence="3" key="1">
    <citation type="submission" date="2019-09" db="EMBL/GenBank/DDBJ databases">
        <title>Antimicrobial potential of Antarctic Bacteria.</title>
        <authorList>
            <person name="Benaud N."/>
            <person name="Edwards R.J."/>
            <person name="Ferrari B.C."/>
        </authorList>
    </citation>
    <scope>NUCLEOTIDE SEQUENCE [LARGE SCALE GENOMIC DNA]</scope>
    <source>
        <strain evidence="3">SPB151</strain>
    </source>
</reference>
<keyword evidence="1" id="KW-0812">Transmembrane</keyword>
<proteinExistence type="predicted"/>
<evidence type="ECO:0000256" key="1">
    <source>
        <dbReference type="SAM" id="Phobius"/>
    </source>
</evidence>
<gene>
    <name evidence="2" type="ORF">F1D05_06275</name>
</gene>
<evidence type="ECO:0000313" key="3">
    <source>
        <dbReference type="Proteomes" id="UP000515563"/>
    </source>
</evidence>
<dbReference type="KEGG" id="kqi:F1D05_06275"/>
<sequence length="415" mass="42817">MRREDVNPLLVQAVDGMFEPDLADAAWTAAVGIRRRRRRSRVIALVAILVIGAVIALIATLGGGKAGIAPPTTPPPGPPGAVQPAGQISGMDFWVAPPSGSERYLDHLDTPMGEALKLPDSPANLGDSPVKQIAAVVLASHSGSYDPLLLGNDGKWSRADVRLSAIGTGAPLSSGAVSPNGALVAFPQPGQVLVLSALNAKVRQIDVPTQDLRSVSWLPDGNRLLVSGPDAAYRVVIGSGGYGERDVTPVEPSSDPDAATAPYRLDDAAGRVALSQYSVDGGWAPSAAVQLPVASWVGQTFGGGPTAARLFIADELPQITKADAPPQVVAAISGQRSLPDRLLVLGPSPPPTAGTLAPDVARAPGCCLVLGWYDDNTVLIQVQSWVIAWGVRSGHVRRVTELEVSGVALGPGVRG</sequence>
<dbReference type="SUPFAM" id="SSF82171">
    <property type="entry name" value="DPP6 N-terminal domain-like"/>
    <property type="match status" value="1"/>
</dbReference>
<reference evidence="2 3" key="2">
    <citation type="journal article" date="2020" name="Microbiol. Resour. Announc.">
        <title>Antarctic desert soil bacteria exhibit high novel natural product potential, evaluated through long-read genome sequencing and comparative genomics.</title>
        <authorList>
            <person name="Benaud N."/>
            <person name="Edwards R.J."/>
            <person name="Amos T.G."/>
            <person name="D'Agostino P.M."/>
            <person name="Gutierrez-Chavez C."/>
            <person name="Montgomery K."/>
            <person name="Nicetic I."/>
            <person name="Ferrari B.C."/>
        </authorList>
    </citation>
    <scope>NUCLEOTIDE SEQUENCE [LARGE SCALE GENOMIC DNA]</scope>
    <source>
        <strain evidence="2 3">SPB151</strain>
    </source>
</reference>